<keyword evidence="1" id="KW-0812">Transmembrane</keyword>
<dbReference type="Proteomes" id="UP000176902">
    <property type="component" value="Unassembled WGS sequence"/>
</dbReference>
<feature type="transmembrane region" description="Helical" evidence="1">
    <location>
        <begin position="244"/>
        <end position="263"/>
    </location>
</feature>
<feature type="domain" description="Glycosyltransferase 2-like" evidence="2">
    <location>
        <begin position="12"/>
        <end position="161"/>
    </location>
</feature>
<dbReference type="SUPFAM" id="SSF53448">
    <property type="entry name" value="Nucleotide-diphospho-sugar transferases"/>
    <property type="match status" value="1"/>
</dbReference>
<accession>A0A1F5JPD3</accession>
<keyword evidence="1" id="KW-0472">Membrane</keyword>
<dbReference type="InterPro" id="IPR001173">
    <property type="entry name" value="Glyco_trans_2-like"/>
</dbReference>
<gene>
    <name evidence="3" type="ORF">A3C59_00590</name>
</gene>
<dbReference type="PANTHER" id="PTHR22916">
    <property type="entry name" value="GLYCOSYLTRANSFERASE"/>
    <property type="match status" value="1"/>
</dbReference>
<evidence type="ECO:0000259" key="2">
    <source>
        <dbReference type="Pfam" id="PF00535"/>
    </source>
</evidence>
<evidence type="ECO:0000313" key="4">
    <source>
        <dbReference type="Proteomes" id="UP000176902"/>
    </source>
</evidence>
<proteinExistence type="predicted"/>
<dbReference type="CDD" id="cd06433">
    <property type="entry name" value="GT_2_WfgS_like"/>
    <property type="match status" value="1"/>
</dbReference>
<comment type="caution">
    <text evidence="3">The sequence shown here is derived from an EMBL/GenBank/DDBJ whole genome shotgun (WGS) entry which is preliminary data.</text>
</comment>
<dbReference type="EMBL" id="MFCV01000047">
    <property type="protein sequence ID" value="OGE30465.1"/>
    <property type="molecule type" value="Genomic_DNA"/>
</dbReference>
<dbReference type="STRING" id="1797768.A3C59_00590"/>
<sequence>MIKAKSNSPKISIVMPCFNSVDFIERSIRSVVEQDYGNIELFIKDGGSTDGTVDIILYYAKKYPNIIRWISAKDKGQTEAINYGMKKVNGEILCYLNGDDVYKKGALTKVAEFFEKNPSIMWAYGKADIINNDDKKIRGWITAYKNFWLENYSYNTLLILNYISQMACFWRKEAYVKVGEFDAKQQYVMDYDYWLKLGSKFKADVIRGYLASFRLVSTTKSSTGFIKQFQDEYETAKKYTNSDVILFLHRLHIYVIILIYSLLKFINSFSSAKLNQQGND</sequence>
<dbReference type="PANTHER" id="PTHR22916:SF65">
    <property type="entry name" value="SLR1065 PROTEIN"/>
    <property type="match status" value="1"/>
</dbReference>
<evidence type="ECO:0000256" key="1">
    <source>
        <dbReference type="SAM" id="Phobius"/>
    </source>
</evidence>
<dbReference type="AlphaFoldDB" id="A0A1F5JPD3"/>
<dbReference type="InterPro" id="IPR029044">
    <property type="entry name" value="Nucleotide-diphossugar_trans"/>
</dbReference>
<protein>
    <recommendedName>
        <fullName evidence="2">Glycosyltransferase 2-like domain-containing protein</fullName>
    </recommendedName>
</protein>
<evidence type="ECO:0000313" key="3">
    <source>
        <dbReference type="EMBL" id="OGE30465.1"/>
    </source>
</evidence>
<organism evidence="3 4">
    <name type="scientific">Candidatus Daviesbacteria bacterium RIFCSPHIGHO2_02_FULL_36_13</name>
    <dbReference type="NCBI Taxonomy" id="1797768"/>
    <lineage>
        <taxon>Bacteria</taxon>
        <taxon>Candidatus Daviesiibacteriota</taxon>
    </lineage>
</organism>
<keyword evidence="1" id="KW-1133">Transmembrane helix</keyword>
<reference evidence="3 4" key="1">
    <citation type="journal article" date="2016" name="Nat. Commun.">
        <title>Thousands of microbial genomes shed light on interconnected biogeochemical processes in an aquifer system.</title>
        <authorList>
            <person name="Anantharaman K."/>
            <person name="Brown C.T."/>
            <person name="Hug L.A."/>
            <person name="Sharon I."/>
            <person name="Castelle C.J."/>
            <person name="Probst A.J."/>
            <person name="Thomas B.C."/>
            <person name="Singh A."/>
            <person name="Wilkins M.J."/>
            <person name="Karaoz U."/>
            <person name="Brodie E.L."/>
            <person name="Williams K.H."/>
            <person name="Hubbard S.S."/>
            <person name="Banfield J.F."/>
        </authorList>
    </citation>
    <scope>NUCLEOTIDE SEQUENCE [LARGE SCALE GENOMIC DNA]</scope>
</reference>
<dbReference type="Gene3D" id="3.90.550.10">
    <property type="entry name" value="Spore Coat Polysaccharide Biosynthesis Protein SpsA, Chain A"/>
    <property type="match status" value="1"/>
</dbReference>
<name>A0A1F5JPD3_9BACT</name>
<dbReference type="Pfam" id="PF00535">
    <property type="entry name" value="Glycos_transf_2"/>
    <property type="match status" value="1"/>
</dbReference>